<name>A0A3G5A070_9VIRU</name>
<protein>
    <submittedName>
        <fullName evidence="2">Uncharacterized protein</fullName>
    </submittedName>
</protein>
<keyword evidence="1" id="KW-0175">Coiled coil</keyword>
<dbReference type="EMBL" id="MK072245">
    <property type="protein sequence ID" value="AYV80626.1"/>
    <property type="molecule type" value="Genomic_DNA"/>
</dbReference>
<evidence type="ECO:0000313" key="2">
    <source>
        <dbReference type="EMBL" id="AYV80626.1"/>
    </source>
</evidence>
<feature type="coiled-coil region" evidence="1">
    <location>
        <begin position="26"/>
        <end position="53"/>
    </location>
</feature>
<organism evidence="2">
    <name type="scientific">Harvfovirus sp</name>
    <dbReference type="NCBI Taxonomy" id="2487768"/>
    <lineage>
        <taxon>Viruses</taxon>
        <taxon>Varidnaviria</taxon>
        <taxon>Bamfordvirae</taxon>
        <taxon>Nucleocytoviricota</taxon>
        <taxon>Megaviricetes</taxon>
        <taxon>Imitervirales</taxon>
        <taxon>Mimiviridae</taxon>
        <taxon>Klosneuvirinae</taxon>
    </lineage>
</organism>
<proteinExistence type="predicted"/>
<accession>A0A3G5A070</accession>
<reference evidence="2" key="1">
    <citation type="submission" date="2018-10" db="EMBL/GenBank/DDBJ databases">
        <title>Hidden diversity of soil giant viruses.</title>
        <authorList>
            <person name="Schulz F."/>
            <person name="Alteio L."/>
            <person name="Goudeau D."/>
            <person name="Ryan E.M."/>
            <person name="Malmstrom R.R."/>
            <person name="Blanchard J."/>
            <person name="Woyke T."/>
        </authorList>
    </citation>
    <scope>NUCLEOTIDE SEQUENCE</scope>
    <source>
        <strain evidence="2">HAV1</strain>
    </source>
</reference>
<sequence length="102" mass="11459">MIKLKSLLFLELNNSHFRSMSSTSGIEAEITTLAEAKAEIALLKNLLAEEKKKGEKVAFMVKDWESRGEVLKGIFANLKKMLEEAHLQIAKDAKELADLRKS</sequence>
<evidence type="ECO:0000256" key="1">
    <source>
        <dbReference type="SAM" id="Coils"/>
    </source>
</evidence>
<gene>
    <name evidence="2" type="ORF">Harvfovirus3_71</name>
</gene>